<evidence type="ECO:0000256" key="4">
    <source>
        <dbReference type="ARBA" id="ARBA00012867"/>
    </source>
</evidence>
<dbReference type="PANTHER" id="PTHR42923">
    <property type="entry name" value="PROTOPORPHYRINOGEN OXIDASE"/>
    <property type="match status" value="1"/>
</dbReference>
<keyword evidence="8 11" id="KW-0350">Heme biosynthesis</keyword>
<keyword evidence="6 11" id="KW-0274">FAD</keyword>
<dbReference type="AlphaFoldDB" id="A0A232F9I7"/>
<dbReference type="GO" id="GO:0005743">
    <property type="term" value="C:mitochondrial inner membrane"/>
    <property type="evidence" value="ECO:0007669"/>
    <property type="project" value="UniProtKB-SubCell"/>
</dbReference>
<sequence>MTAILGGGISGLSAAYYAVEHSKLGSIVLYEASNRLGGWIRSVAAPSGVIFEKGPRTIRSGGAAGENTLQLISDLNLSDKVVAVKMFHPAAKNRLIYVNEKLHLLPNSLGGLLKIQEPFKRRLASIIWTDLRAPKEIKEDESIYSFVERRMGKDVADYLISPMICGICAGDAKQISVNFLLKSAFEFEQKHGSMTKGLLLNLLKKKSNQSTNKNKTSSTKSHLVEKSELEKWSVWGLRGGLEQFPIALNNSLKSKSNLSLRTKTNCEQITFKPGQVELSVNGKAEKHLRVVSSLSAKSLAPLLKRQHPQLSRELEAIPCATVAVVNLHFNGDVLPLEGFGFLVPPSENLPILGVIFDSCVFSNKNNTTVLTVMMGGAWFDKYFGKSVTNDQLLSTAVKHTKNILKIQEDPVETDVAVLKDCIPQYVVGHSQRMQRIQNYISSHKIPLVLCGSSYHGVGLNDVILSAKRAISDIV</sequence>
<dbReference type="OrthoDB" id="419752at2759"/>
<dbReference type="GO" id="GO:0006782">
    <property type="term" value="P:protoporphyrinogen IX biosynthetic process"/>
    <property type="evidence" value="ECO:0007669"/>
    <property type="project" value="UniProtKB-UniRule"/>
</dbReference>
<evidence type="ECO:0000256" key="10">
    <source>
        <dbReference type="ARBA" id="ARBA00047554"/>
    </source>
</evidence>
<evidence type="ECO:0000313" key="13">
    <source>
        <dbReference type="EMBL" id="OXU27093.1"/>
    </source>
</evidence>
<dbReference type="Proteomes" id="UP000215335">
    <property type="component" value="Unassembled WGS sequence"/>
</dbReference>
<evidence type="ECO:0000313" key="14">
    <source>
        <dbReference type="Proteomes" id="UP000215335"/>
    </source>
</evidence>
<evidence type="ECO:0000256" key="7">
    <source>
        <dbReference type="ARBA" id="ARBA00023002"/>
    </source>
</evidence>
<dbReference type="Gene3D" id="3.50.50.60">
    <property type="entry name" value="FAD/NAD(P)-binding domain"/>
    <property type="match status" value="1"/>
</dbReference>
<comment type="function">
    <text evidence="1 11">Catalyzes the 6-electron oxidation of protoporphyrinogen-IX to form protoporphyrin-IX.</text>
</comment>
<accession>A0A232F9I7</accession>
<evidence type="ECO:0000256" key="8">
    <source>
        <dbReference type="ARBA" id="ARBA00023133"/>
    </source>
</evidence>
<keyword evidence="14" id="KW-1185">Reference proteome</keyword>
<name>A0A232F9I7_9HYME</name>
<feature type="domain" description="Amine oxidase" evidence="12">
    <location>
        <begin position="9"/>
        <end position="469"/>
    </location>
</feature>
<evidence type="ECO:0000256" key="3">
    <source>
        <dbReference type="ARBA" id="ARBA00010551"/>
    </source>
</evidence>
<evidence type="ECO:0000259" key="12">
    <source>
        <dbReference type="Pfam" id="PF01593"/>
    </source>
</evidence>
<dbReference type="STRING" id="543379.A0A232F9I7"/>
<protein>
    <recommendedName>
        <fullName evidence="4 11">Protoporphyrinogen oxidase</fullName>
        <ecNumber evidence="4 11">1.3.3.4</ecNumber>
    </recommendedName>
</protein>
<evidence type="ECO:0000256" key="9">
    <source>
        <dbReference type="ARBA" id="ARBA00023244"/>
    </source>
</evidence>
<dbReference type="InterPro" id="IPR002937">
    <property type="entry name" value="Amino_oxidase"/>
</dbReference>
<dbReference type="InterPro" id="IPR036188">
    <property type="entry name" value="FAD/NAD-bd_sf"/>
</dbReference>
<dbReference type="PANTHER" id="PTHR42923:SF3">
    <property type="entry name" value="PROTOPORPHYRINOGEN OXIDASE"/>
    <property type="match status" value="1"/>
</dbReference>
<dbReference type="UniPathway" id="UPA00251">
    <property type="reaction ID" value="UER00324"/>
</dbReference>
<dbReference type="EC" id="1.3.3.4" evidence="4 11"/>
<keyword evidence="9 11" id="KW-0627">Porphyrin biosynthesis</keyword>
<comment type="similarity">
    <text evidence="3 11">Belongs to the protoporphyrinogen/coproporphyrinogen oxidase family. Protoporphyrinogen oxidase subfamily.</text>
</comment>
<reference evidence="13 14" key="1">
    <citation type="journal article" date="2017" name="Curr. Biol.">
        <title>The Evolution of Venom by Co-option of Single-Copy Genes.</title>
        <authorList>
            <person name="Martinson E.O."/>
            <person name="Mrinalini"/>
            <person name="Kelkar Y.D."/>
            <person name="Chang C.H."/>
            <person name="Werren J.H."/>
        </authorList>
    </citation>
    <scope>NUCLEOTIDE SEQUENCE [LARGE SCALE GENOMIC DNA]</scope>
    <source>
        <strain evidence="13 14">Alberta</strain>
        <tissue evidence="13">Whole body</tissue>
    </source>
</reference>
<comment type="subcellular location">
    <subcellularLocation>
        <location evidence="11">Mitochondrion inner membrane</location>
    </subcellularLocation>
</comment>
<dbReference type="EMBL" id="NNAY01000669">
    <property type="protein sequence ID" value="OXU27093.1"/>
    <property type="molecule type" value="Genomic_DNA"/>
</dbReference>
<dbReference type="InterPro" id="IPR004572">
    <property type="entry name" value="Protoporphyrinogen_oxidase"/>
</dbReference>
<evidence type="ECO:0000256" key="2">
    <source>
        <dbReference type="ARBA" id="ARBA00005073"/>
    </source>
</evidence>
<comment type="catalytic activity">
    <reaction evidence="10 11">
        <text>protoporphyrinogen IX + 3 O2 = protoporphyrin IX + 3 H2O2</text>
        <dbReference type="Rhea" id="RHEA:25576"/>
        <dbReference type="ChEBI" id="CHEBI:15379"/>
        <dbReference type="ChEBI" id="CHEBI:16240"/>
        <dbReference type="ChEBI" id="CHEBI:57306"/>
        <dbReference type="ChEBI" id="CHEBI:57307"/>
        <dbReference type="EC" id="1.3.3.4"/>
    </reaction>
</comment>
<keyword evidence="7 11" id="KW-0560">Oxidoreductase</keyword>
<organism evidence="13 14">
    <name type="scientific">Trichomalopsis sarcophagae</name>
    <dbReference type="NCBI Taxonomy" id="543379"/>
    <lineage>
        <taxon>Eukaryota</taxon>
        <taxon>Metazoa</taxon>
        <taxon>Ecdysozoa</taxon>
        <taxon>Arthropoda</taxon>
        <taxon>Hexapoda</taxon>
        <taxon>Insecta</taxon>
        <taxon>Pterygota</taxon>
        <taxon>Neoptera</taxon>
        <taxon>Endopterygota</taxon>
        <taxon>Hymenoptera</taxon>
        <taxon>Apocrita</taxon>
        <taxon>Proctotrupomorpha</taxon>
        <taxon>Chalcidoidea</taxon>
        <taxon>Pteromalidae</taxon>
        <taxon>Pteromalinae</taxon>
        <taxon>Trichomalopsis</taxon>
    </lineage>
</organism>
<evidence type="ECO:0000256" key="1">
    <source>
        <dbReference type="ARBA" id="ARBA00002600"/>
    </source>
</evidence>
<gene>
    <name evidence="13" type="ORF">TSAR_008398</name>
</gene>
<dbReference type="GO" id="GO:0004729">
    <property type="term" value="F:oxygen-dependent protoporphyrinogen oxidase activity"/>
    <property type="evidence" value="ECO:0007669"/>
    <property type="project" value="UniProtKB-UniRule"/>
</dbReference>
<evidence type="ECO:0000256" key="5">
    <source>
        <dbReference type="ARBA" id="ARBA00022630"/>
    </source>
</evidence>
<dbReference type="InterPro" id="IPR050464">
    <property type="entry name" value="Zeta_carotene_desat/Oxidored"/>
</dbReference>
<keyword evidence="5 11" id="KW-0285">Flavoprotein</keyword>
<comment type="caution">
    <text evidence="13">The sequence shown here is derived from an EMBL/GenBank/DDBJ whole genome shotgun (WGS) entry which is preliminary data.</text>
</comment>
<evidence type="ECO:0000256" key="6">
    <source>
        <dbReference type="ARBA" id="ARBA00022827"/>
    </source>
</evidence>
<dbReference type="FunFam" id="3.50.50.60:FF:000193">
    <property type="entry name" value="Protoporphyrinogen oxidase"/>
    <property type="match status" value="1"/>
</dbReference>
<evidence type="ECO:0000256" key="11">
    <source>
        <dbReference type="RuleBase" id="RU367069"/>
    </source>
</evidence>
<dbReference type="NCBIfam" id="TIGR00562">
    <property type="entry name" value="proto_IX_ox"/>
    <property type="match status" value="1"/>
</dbReference>
<comment type="cofactor">
    <cofactor evidence="11">
        <name>FAD</name>
        <dbReference type="ChEBI" id="CHEBI:57692"/>
    </cofactor>
    <text evidence="11">Binds 1 FAD per subunit.</text>
</comment>
<dbReference type="SUPFAM" id="SSF51905">
    <property type="entry name" value="FAD/NAD(P)-binding domain"/>
    <property type="match status" value="1"/>
</dbReference>
<comment type="pathway">
    <text evidence="2 11">Porphyrin-containing compound metabolism; protoporphyrin-IX biosynthesis; protoporphyrin-IX from protoporphyrinogen-IX: step 1/1.</text>
</comment>
<proteinExistence type="inferred from homology"/>
<dbReference type="Pfam" id="PF01593">
    <property type="entry name" value="Amino_oxidase"/>
    <property type="match status" value="1"/>
</dbReference>
<dbReference type="SUPFAM" id="SSF54373">
    <property type="entry name" value="FAD-linked reductases, C-terminal domain"/>
    <property type="match status" value="1"/>
</dbReference>